<dbReference type="CDD" id="cd06223">
    <property type="entry name" value="PRTases_typeI"/>
    <property type="match status" value="1"/>
</dbReference>
<keyword evidence="7 15" id="KW-0547">Nucleotide-binding</keyword>
<comment type="cofactor">
    <cofactor evidence="15">
        <name>Mg(2+)</name>
        <dbReference type="ChEBI" id="CHEBI:18420"/>
    </cofactor>
    <text evidence="15">Binds 1 Mg(2+) ion per subunit. The magnesium is bound as Mg-PRPP.</text>
</comment>
<accession>A0A084ERT2</accession>
<comment type="similarity">
    <text evidence="2 15">Belongs to the UPRTase family.</text>
</comment>
<evidence type="ECO:0000256" key="11">
    <source>
        <dbReference type="ARBA" id="ARBA00052919"/>
    </source>
</evidence>
<evidence type="ECO:0000256" key="9">
    <source>
        <dbReference type="ARBA" id="ARBA00023134"/>
    </source>
</evidence>
<dbReference type="InterPro" id="IPR005765">
    <property type="entry name" value="UPRT"/>
</dbReference>
<comment type="caution">
    <text evidence="17">The sequence shown here is derived from an EMBL/GenBank/DDBJ whole genome shotgun (WGS) entry which is preliminary data.</text>
</comment>
<comment type="catalytic activity">
    <reaction evidence="11 15">
        <text>UMP + diphosphate = 5-phospho-alpha-D-ribose 1-diphosphate + uracil</text>
        <dbReference type="Rhea" id="RHEA:13017"/>
        <dbReference type="ChEBI" id="CHEBI:17568"/>
        <dbReference type="ChEBI" id="CHEBI:33019"/>
        <dbReference type="ChEBI" id="CHEBI:57865"/>
        <dbReference type="ChEBI" id="CHEBI:58017"/>
        <dbReference type="EC" id="2.4.2.9"/>
    </reaction>
</comment>
<evidence type="ECO:0000259" key="16">
    <source>
        <dbReference type="Pfam" id="PF14681"/>
    </source>
</evidence>
<keyword evidence="5 15" id="KW-0328">Glycosyltransferase</keyword>
<dbReference type="RefSeq" id="WP_011386976.1">
    <property type="nucleotide sequence ID" value="NZ_JFDO01000004.1"/>
</dbReference>
<feature type="binding site" evidence="15">
    <location>
        <begin position="129"/>
        <end position="137"/>
    </location>
    <ligand>
        <name>5-phospho-alpha-D-ribose 1-diphosphate</name>
        <dbReference type="ChEBI" id="CHEBI:58017"/>
    </ligand>
</feature>
<keyword evidence="8 15" id="KW-0460">Magnesium</keyword>
<feature type="binding site" evidence="15">
    <location>
        <position position="77"/>
    </location>
    <ligand>
        <name>5-phospho-alpha-D-ribose 1-diphosphate</name>
        <dbReference type="ChEBI" id="CHEBI:58017"/>
    </ligand>
</feature>
<keyword evidence="6 15" id="KW-0808">Transferase</keyword>
<keyword evidence="4 15" id="KW-0021">Allosteric enzyme</keyword>
<feature type="binding site" evidence="15">
    <location>
        <position position="192"/>
    </location>
    <ligand>
        <name>uracil</name>
        <dbReference type="ChEBI" id="CHEBI:17568"/>
    </ligand>
</feature>
<gene>
    <name evidence="15 17" type="primary">upp</name>
    <name evidence="17" type="ORF">MCAPa_2540</name>
</gene>
<dbReference type="GeneID" id="23778969"/>
<keyword evidence="9 15" id="KW-0342">GTP-binding</keyword>
<evidence type="ECO:0000313" key="17">
    <source>
        <dbReference type="EMBL" id="KEZ20674.1"/>
    </source>
</evidence>
<dbReference type="EC" id="2.4.2.9" evidence="3 15"/>
<feature type="binding site" evidence="15">
    <location>
        <position position="198"/>
    </location>
    <ligand>
        <name>5-phospho-alpha-D-ribose 1-diphosphate</name>
        <dbReference type="ChEBI" id="CHEBI:58017"/>
    </ligand>
</feature>
<feature type="binding site" evidence="15">
    <location>
        <position position="102"/>
    </location>
    <ligand>
        <name>5-phospho-alpha-D-ribose 1-diphosphate</name>
        <dbReference type="ChEBI" id="CHEBI:58017"/>
    </ligand>
</feature>
<dbReference type="HAMAP" id="MF_01218_B">
    <property type="entry name" value="Upp_B"/>
    <property type="match status" value="1"/>
</dbReference>
<proteinExistence type="inferred from homology"/>
<dbReference type="InterPro" id="IPR050054">
    <property type="entry name" value="UPRTase/APRTase"/>
</dbReference>
<dbReference type="Gene3D" id="3.40.50.2020">
    <property type="match status" value="1"/>
</dbReference>
<comment type="function">
    <text evidence="12 15">Catalyzes the conversion of uracil and 5-phospho-alpha-D-ribose 1-diphosphate (PRPP) to UMP and diphosphate.</text>
</comment>
<evidence type="ECO:0000256" key="1">
    <source>
        <dbReference type="ARBA" id="ARBA00005180"/>
    </source>
</evidence>
<dbReference type="NCBIfam" id="TIGR01091">
    <property type="entry name" value="upp"/>
    <property type="match status" value="1"/>
</dbReference>
<evidence type="ECO:0000256" key="8">
    <source>
        <dbReference type="ARBA" id="ARBA00022842"/>
    </source>
</evidence>
<dbReference type="PANTHER" id="PTHR32315:SF4">
    <property type="entry name" value="URACIL PHOSPHORIBOSYLTRANSFERASE, CHLOROPLASTIC"/>
    <property type="match status" value="1"/>
</dbReference>
<comment type="pathway">
    <text evidence="1 15">Pyrimidine metabolism; UMP biosynthesis via salvage pathway; UMP from uracil: step 1/1.</text>
</comment>
<dbReference type="Proteomes" id="UP000028533">
    <property type="component" value="Unassembled WGS sequence"/>
</dbReference>
<organism evidence="17 18">
    <name type="scientific">Mycoplasma capricolum subsp. capricolum 14232</name>
    <dbReference type="NCBI Taxonomy" id="1188238"/>
    <lineage>
        <taxon>Bacteria</taxon>
        <taxon>Bacillati</taxon>
        <taxon>Mycoplasmatota</taxon>
        <taxon>Mollicutes</taxon>
        <taxon>Mycoplasmataceae</taxon>
        <taxon>Mycoplasma</taxon>
    </lineage>
</organism>
<evidence type="ECO:0000256" key="12">
    <source>
        <dbReference type="ARBA" id="ARBA00056901"/>
    </source>
</evidence>
<dbReference type="NCBIfam" id="NF001097">
    <property type="entry name" value="PRK00129.1"/>
    <property type="match status" value="1"/>
</dbReference>
<evidence type="ECO:0000256" key="7">
    <source>
        <dbReference type="ARBA" id="ARBA00022741"/>
    </source>
</evidence>
<dbReference type="GO" id="GO:0000287">
    <property type="term" value="F:magnesium ion binding"/>
    <property type="evidence" value="ECO:0007669"/>
    <property type="project" value="UniProtKB-UniRule"/>
</dbReference>
<evidence type="ECO:0000256" key="2">
    <source>
        <dbReference type="ARBA" id="ARBA00009516"/>
    </source>
</evidence>
<dbReference type="GO" id="GO:0005737">
    <property type="term" value="C:cytoplasm"/>
    <property type="evidence" value="ECO:0007669"/>
    <property type="project" value="UniProtKB-ARBA"/>
</dbReference>
<name>A0A084ERT2_MYCCA</name>
<dbReference type="InterPro" id="IPR000836">
    <property type="entry name" value="PRTase_dom"/>
</dbReference>
<dbReference type="GO" id="GO:0006223">
    <property type="term" value="P:uracil salvage"/>
    <property type="evidence" value="ECO:0007669"/>
    <property type="project" value="InterPro"/>
</dbReference>
<evidence type="ECO:0000256" key="10">
    <source>
        <dbReference type="ARBA" id="ARBA00031082"/>
    </source>
</evidence>
<feature type="domain" description="Phosphoribosyltransferase" evidence="16">
    <location>
        <begin position="7"/>
        <end position="206"/>
    </location>
</feature>
<evidence type="ECO:0000256" key="6">
    <source>
        <dbReference type="ARBA" id="ARBA00022679"/>
    </source>
</evidence>
<evidence type="ECO:0000256" key="3">
    <source>
        <dbReference type="ARBA" id="ARBA00011894"/>
    </source>
</evidence>
<evidence type="ECO:0000256" key="15">
    <source>
        <dbReference type="HAMAP-Rule" id="MF_01218"/>
    </source>
</evidence>
<dbReference type="FunFam" id="3.40.50.2020:FF:000003">
    <property type="entry name" value="Uracil phosphoribosyltransferase"/>
    <property type="match status" value="1"/>
</dbReference>
<dbReference type="GO" id="GO:0005525">
    <property type="term" value="F:GTP binding"/>
    <property type="evidence" value="ECO:0007669"/>
    <property type="project" value="UniProtKB-KW"/>
</dbReference>
<dbReference type="UniPathway" id="UPA00574">
    <property type="reaction ID" value="UER00636"/>
</dbReference>
<reference evidence="17 18" key="1">
    <citation type="submission" date="2014-02" db="EMBL/GenBank/DDBJ databases">
        <title>Genome sequence of Mycoplasma capricolum subsp. capricolum strain 14232.</title>
        <authorList>
            <person name="Sirand-Pugnet P."/>
            <person name="Breton M."/>
            <person name="Dordet-Frisoni E."/>
            <person name="Baranowski E."/>
            <person name="Barre A."/>
            <person name="Couture C."/>
            <person name="Dupuy V."/>
            <person name="Gaurivaud P."/>
            <person name="Jacob D."/>
            <person name="Lemaitre C."/>
            <person name="Manso-Silvan L."/>
            <person name="Nikolski M."/>
            <person name="Nouvel L.-X."/>
            <person name="Poumarat F."/>
            <person name="Tardy F."/>
            <person name="Thebault P."/>
            <person name="Theil S."/>
            <person name="Citti C."/>
            <person name="Thiaucourt F."/>
            <person name="Blanchard A."/>
        </authorList>
    </citation>
    <scope>NUCLEOTIDE SEQUENCE [LARGE SCALE GENOMIC DNA]</scope>
    <source>
        <strain evidence="17 18">14232</strain>
    </source>
</reference>
<dbReference type="EMBL" id="JFDO01000004">
    <property type="protein sequence ID" value="KEZ20674.1"/>
    <property type="molecule type" value="Genomic_DNA"/>
</dbReference>
<dbReference type="GO" id="GO:0004845">
    <property type="term" value="F:uracil phosphoribosyltransferase activity"/>
    <property type="evidence" value="ECO:0007669"/>
    <property type="project" value="UniProtKB-UniRule"/>
</dbReference>
<dbReference type="AlphaFoldDB" id="A0A084ERT2"/>
<dbReference type="InterPro" id="IPR029057">
    <property type="entry name" value="PRTase-like"/>
</dbReference>
<sequence>MAFTEIKHPLIIDKLTRMRKTETSSKDFRENLSEIAQLMVYEIFRDLKLESVDIETPVSKTTGYTINQPVVLVPILRAGIGMLDGIQKLIPTARIAHIGLYRDEETLETHQYFAKTTKDIDKSYVIVVDPMLATGGSACKAIDIVKQWGAKEIKFVCLVAVEPGIKRLQEQHPDVEIYAASKDEKLNEKGYIVPGLGDAGDRIFGTK</sequence>
<protein>
    <recommendedName>
        <fullName evidence="13 15">Uracil phosphoribosyltransferase</fullName>
        <ecNumber evidence="3 15">2.4.2.9</ecNumber>
    </recommendedName>
    <alternativeName>
        <fullName evidence="10 15">UMP pyrophosphorylase</fullName>
    </alternativeName>
    <alternativeName>
        <fullName evidence="14 15">UPRTase</fullName>
    </alternativeName>
</protein>
<dbReference type="GO" id="GO:0044206">
    <property type="term" value="P:UMP salvage"/>
    <property type="evidence" value="ECO:0007669"/>
    <property type="project" value="UniProtKB-UniRule"/>
</dbReference>
<dbReference type="SMR" id="A0A084ERT2"/>
<dbReference type="InterPro" id="IPR034332">
    <property type="entry name" value="Upp_B"/>
</dbReference>
<evidence type="ECO:0000256" key="4">
    <source>
        <dbReference type="ARBA" id="ARBA00022533"/>
    </source>
</evidence>
<evidence type="ECO:0000256" key="13">
    <source>
        <dbReference type="ARBA" id="ARBA00072146"/>
    </source>
</evidence>
<dbReference type="SUPFAM" id="SSF53271">
    <property type="entry name" value="PRTase-like"/>
    <property type="match status" value="1"/>
</dbReference>
<feature type="binding site" evidence="15">
    <location>
        <begin position="197"/>
        <end position="199"/>
    </location>
    <ligand>
        <name>uracil</name>
        <dbReference type="ChEBI" id="CHEBI:17568"/>
    </ligand>
</feature>
<dbReference type="Pfam" id="PF14681">
    <property type="entry name" value="UPRTase"/>
    <property type="match status" value="1"/>
</dbReference>
<evidence type="ECO:0000256" key="5">
    <source>
        <dbReference type="ARBA" id="ARBA00022676"/>
    </source>
</evidence>
<evidence type="ECO:0000256" key="14">
    <source>
        <dbReference type="ARBA" id="ARBA00079807"/>
    </source>
</evidence>
<dbReference type="PANTHER" id="PTHR32315">
    <property type="entry name" value="ADENINE PHOSPHORIBOSYLTRANSFERASE"/>
    <property type="match status" value="1"/>
</dbReference>
<comment type="activity regulation">
    <text evidence="15">Allosterically activated by GTP.</text>
</comment>
<evidence type="ECO:0000313" key="18">
    <source>
        <dbReference type="Proteomes" id="UP000028533"/>
    </source>
</evidence>